<reference evidence="19 20" key="1">
    <citation type="journal article" date="2022" name="Nat. Ecol. Evol.">
        <title>A masculinizing supergene underlies an exaggerated male reproductive morph in a spider.</title>
        <authorList>
            <person name="Hendrickx F."/>
            <person name="De Corte Z."/>
            <person name="Sonet G."/>
            <person name="Van Belleghem S.M."/>
            <person name="Kostlbacher S."/>
            <person name="Vangestel C."/>
        </authorList>
    </citation>
    <scope>NUCLEOTIDE SEQUENCE [LARGE SCALE GENOMIC DNA]</scope>
    <source>
        <strain evidence="19">W744_W776</strain>
    </source>
</reference>
<dbReference type="SUPFAM" id="SSF47090">
    <property type="entry name" value="PGBD-like"/>
    <property type="match status" value="1"/>
</dbReference>
<dbReference type="PRINTS" id="PR00138">
    <property type="entry name" value="MATRIXIN"/>
</dbReference>
<feature type="binding site" evidence="14">
    <location>
        <position position="167"/>
    </location>
    <ligand>
        <name>Ca(2+)</name>
        <dbReference type="ChEBI" id="CHEBI:29108"/>
        <label>3</label>
    </ligand>
</feature>
<feature type="modified residue" description="Phosphotyrosine; by PKDCC" evidence="16">
    <location>
        <position position="337"/>
    </location>
</feature>
<dbReference type="InterPro" id="IPR018487">
    <property type="entry name" value="Hemopexin-like_repeat"/>
</dbReference>
<evidence type="ECO:0000256" key="1">
    <source>
        <dbReference type="ARBA" id="ARBA00010370"/>
    </source>
</evidence>
<dbReference type="CDD" id="cd04278">
    <property type="entry name" value="ZnMc_MMP"/>
    <property type="match status" value="1"/>
</dbReference>
<dbReference type="EMBL" id="JAFNEN010000002">
    <property type="protein sequence ID" value="KAG8201981.1"/>
    <property type="molecule type" value="Genomic_DNA"/>
</dbReference>
<evidence type="ECO:0000313" key="19">
    <source>
        <dbReference type="EMBL" id="KAG8201981.1"/>
    </source>
</evidence>
<feature type="disulfide bond" evidence="15">
    <location>
        <begin position="256"/>
        <end position="443"/>
    </location>
</feature>
<evidence type="ECO:0000313" key="20">
    <source>
        <dbReference type="Proteomes" id="UP000827092"/>
    </source>
</evidence>
<feature type="binding site" evidence="14">
    <location>
        <position position="355"/>
    </location>
    <ligand>
        <name>Ca(2+)</name>
        <dbReference type="ChEBI" id="CHEBI:29108"/>
        <label>5</label>
    </ligand>
</feature>
<keyword evidence="4" id="KW-0732">Signal</keyword>
<evidence type="ECO:0000256" key="8">
    <source>
        <dbReference type="ARBA" id="ARBA00022837"/>
    </source>
</evidence>
<feature type="binding site" evidence="13">
    <location>
        <position position="195"/>
    </location>
    <ligand>
        <name>Zn(2+)</name>
        <dbReference type="ChEBI" id="CHEBI:29105"/>
        <label>2</label>
        <note>catalytic</note>
    </ligand>
</feature>
<dbReference type="AlphaFoldDB" id="A0AAV6W1D1"/>
<dbReference type="InterPro" id="IPR018486">
    <property type="entry name" value="Hemopexin_CS"/>
</dbReference>
<evidence type="ECO:0000256" key="10">
    <source>
        <dbReference type="ARBA" id="ARBA00023145"/>
    </source>
</evidence>
<dbReference type="PROSITE" id="PS00024">
    <property type="entry name" value="HEMOPEXIN"/>
    <property type="match status" value="1"/>
</dbReference>
<keyword evidence="7 13" id="KW-0862">Zinc</keyword>
<evidence type="ECO:0000256" key="16">
    <source>
        <dbReference type="PIRSR" id="PIRSR621190-4"/>
    </source>
</evidence>
<feature type="binding site" evidence="14">
    <location>
        <position position="136"/>
    </location>
    <ligand>
        <name>Zn(2+)</name>
        <dbReference type="ChEBI" id="CHEBI:29105"/>
        <label>1</label>
    </ligand>
</feature>
<dbReference type="GO" id="GO:0008270">
    <property type="term" value="F:zinc ion binding"/>
    <property type="evidence" value="ECO:0007669"/>
    <property type="project" value="InterPro"/>
</dbReference>
<dbReference type="InterPro" id="IPR036365">
    <property type="entry name" value="PGBD-like_sf"/>
</dbReference>
<dbReference type="PANTHER" id="PTHR10201">
    <property type="entry name" value="MATRIX METALLOPROTEINASE"/>
    <property type="match status" value="1"/>
</dbReference>
<dbReference type="GO" id="GO:0006508">
    <property type="term" value="P:proteolysis"/>
    <property type="evidence" value="ECO:0007669"/>
    <property type="project" value="UniProtKB-KW"/>
</dbReference>
<dbReference type="GO" id="GO:0030198">
    <property type="term" value="P:extracellular matrix organization"/>
    <property type="evidence" value="ECO:0007669"/>
    <property type="project" value="TreeGrafter"/>
</dbReference>
<dbReference type="Pfam" id="PF00413">
    <property type="entry name" value="Peptidase_M10"/>
    <property type="match status" value="1"/>
</dbReference>
<dbReference type="GO" id="GO:0005615">
    <property type="term" value="C:extracellular space"/>
    <property type="evidence" value="ECO:0007669"/>
    <property type="project" value="TreeGrafter"/>
</dbReference>
<evidence type="ECO:0000256" key="11">
    <source>
        <dbReference type="ARBA" id="ARBA00023157"/>
    </source>
</evidence>
<dbReference type="Proteomes" id="UP000827092">
    <property type="component" value="Unassembled WGS sequence"/>
</dbReference>
<comment type="similarity">
    <text evidence="1">Belongs to the peptidase M10A family.</text>
</comment>
<gene>
    <name evidence="19" type="ORF">JTE90_027454</name>
</gene>
<dbReference type="InterPro" id="IPR002477">
    <property type="entry name" value="Peptidoglycan-bd-like"/>
</dbReference>
<evidence type="ECO:0000256" key="17">
    <source>
        <dbReference type="PROSITE-ProRule" id="PRU01011"/>
    </source>
</evidence>
<feature type="repeat" description="Hemopexin" evidence="17">
    <location>
        <begin position="258"/>
        <end position="302"/>
    </location>
</feature>
<dbReference type="GO" id="GO:0031012">
    <property type="term" value="C:extracellular matrix"/>
    <property type="evidence" value="ECO:0007669"/>
    <property type="project" value="InterPro"/>
</dbReference>
<keyword evidence="5" id="KW-0677">Repeat</keyword>
<dbReference type="InterPro" id="IPR001818">
    <property type="entry name" value="Pept_M10_metallopeptidase"/>
</dbReference>
<organism evidence="19 20">
    <name type="scientific">Oedothorax gibbosus</name>
    <dbReference type="NCBI Taxonomy" id="931172"/>
    <lineage>
        <taxon>Eukaryota</taxon>
        <taxon>Metazoa</taxon>
        <taxon>Ecdysozoa</taxon>
        <taxon>Arthropoda</taxon>
        <taxon>Chelicerata</taxon>
        <taxon>Arachnida</taxon>
        <taxon>Araneae</taxon>
        <taxon>Araneomorphae</taxon>
        <taxon>Entelegynae</taxon>
        <taxon>Araneoidea</taxon>
        <taxon>Linyphiidae</taxon>
        <taxon>Erigoninae</taxon>
        <taxon>Oedothorax</taxon>
    </lineage>
</organism>
<feature type="binding site" evidence="14">
    <location>
        <position position="165"/>
    </location>
    <ligand>
        <name>Ca(2+)</name>
        <dbReference type="ChEBI" id="CHEBI:29108"/>
        <label>1</label>
    </ligand>
</feature>
<evidence type="ECO:0000256" key="14">
    <source>
        <dbReference type="PIRSR" id="PIRSR621190-2"/>
    </source>
</evidence>
<evidence type="ECO:0000256" key="15">
    <source>
        <dbReference type="PIRSR" id="PIRSR621190-3"/>
    </source>
</evidence>
<feature type="binding site" evidence="14">
    <location>
        <position position="123"/>
    </location>
    <ligand>
        <name>Ca(2+)</name>
        <dbReference type="ChEBI" id="CHEBI:29108"/>
        <label>2</label>
    </ligand>
</feature>
<feature type="binding site" evidence="13">
    <location>
        <position position="185"/>
    </location>
    <ligand>
        <name>Zn(2+)</name>
        <dbReference type="ChEBI" id="CHEBI:29105"/>
        <label>2</label>
        <note>catalytic</note>
    </ligand>
</feature>
<dbReference type="Gene3D" id="2.110.10.10">
    <property type="entry name" value="Hemopexin-like domain"/>
    <property type="match status" value="2"/>
</dbReference>
<feature type="binding site" evidence="14">
    <location>
        <position position="164"/>
    </location>
    <ligand>
        <name>Ca(2+)</name>
        <dbReference type="ChEBI" id="CHEBI:29108"/>
        <label>3</label>
    </ligand>
</feature>
<feature type="binding site" evidence="14">
    <location>
        <position position="262"/>
    </location>
    <ligand>
        <name>Ca(2+)</name>
        <dbReference type="ChEBI" id="CHEBI:29108"/>
        <label>4</label>
    </ligand>
</feature>
<dbReference type="InterPro" id="IPR036375">
    <property type="entry name" value="Hemopexin-like_dom_sf"/>
</dbReference>
<dbReference type="CDD" id="cd00094">
    <property type="entry name" value="HX"/>
    <property type="match status" value="1"/>
</dbReference>
<feature type="binding site" evidence="14">
    <location>
        <position position="402"/>
    </location>
    <ligand>
        <name>Ca(2+)</name>
        <dbReference type="ChEBI" id="CHEBI:29108"/>
        <label>4</label>
    </ligand>
</feature>
<keyword evidence="9" id="KW-0482">Metalloprotease</keyword>
<feature type="binding site" evidence="14">
    <location>
        <position position="167"/>
    </location>
    <ligand>
        <name>Ca(2+)</name>
        <dbReference type="ChEBI" id="CHEBI:29108"/>
        <label>1</label>
    </ligand>
</feature>
<dbReference type="PIRSF" id="PIRSF001191">
    <property type="entry name" value="Peptidase_M10A_matrix"/>
    <property type="match status" value="1"/>
</dbReference>
<keyword evidence="3 13" id="KW-0479">Metal-binding</keyword>
<dbReference type="InterPro" id="IPR006026">
    <property type="entry name" value="Peptidase_Metallo"/>
</dbReference>
<evidence type="ECO:0000256" key="2">
    <source>
        <dbReference type="ARBA" id="ARBA00022670"/>
    </source>
</evidence>
<comment type="caution">
    <text evidence="19">The sequence shown here is derived from an EMBL/GenBank/DDBJ whole genome shotgun (WGS) entry which is preliminary data.</text>
</comment>
<evidence type="ECO:0000256" key="12">
    <source>
        <dbReference type="PIRSR" id="PIRSR001191-1"/>
    </source>
</evidence>
<feature type="binding site" evidence="14">
    <location>
        <position position="143"/>
    </location>
    <ligand>
        <name>Ca(2+)</name>
        <dbReference type="ChEBI" id="CHEBI:29108"/>
        <label>3</label>
    </ligand>
</feature>
<feature type="binding site" description="in inhibited form" evidence="14">
    <location>
        <position position="50"/>
    </location>
    <ligand>
        <name>Zn(2+)</name>
        <dbReference type="ChEBI" id="CHEBI:29105"/>
        <label>2</label>
        <note>catalytic</note>
    </ligand>
</feature>
<proteinExistence type="inferred from homology"/>
<comment type="cofactor">
    <cofactor evidence="14">
        <name>Ca(2+)</name>
        <dbReference type="ChEBI" id="CHEBI:29108"/>
    </cofactor>
    <text evidence="14">Can bind about 5 Ca(2+) ions per subunit.</text>
</comment>
<feature type="binding site" evidence="14">
    <location>
        <position position="158"/>
    </location>
    <ligand>
        <name>Ca(2+)</name>
        <dbReference type="ChEBI" id="CHEBI:29108"/>
        <label>2</label>
    </ligand>
</feature>
<dbReference type="InterPro" id="IPR033739">
    <property type="entry name" value="M10A_MMP"/>
</dbReference>
<dbReference type="FunFam" id="3.40.390.10:FF:000022">
    <property type="entry name" value="Matrix metalloproteinase 1, isoform C"/>
    <property type="match status" value="1"/>
</dbReference>
<dbReference type="Pfam" id="PF00045">
    <property type="entry name" value="Hemopexin"/>
    <property type="match status" value="4"/>
</dbReference>
<feature type="domain" description="Peptidase metallopeptidase" evidence="18">
    <location>
        <begin position="69"/>
        <end position="230"/>
    </location>
</feature>
<feature type="active site" evidence="12">
    <location>
        <position position="186"/>
    </location>
</feature>
<feature type="binding site" evidence="14">
    <location>
        <position position="138"/>
    </location>
    <ligand>
        <name>Zn(2+)</name>
        <dbReference type="ChEBI" id="CHEBI:29105"/>
        <label>1</label>
    </ligand>
</feature>
<evidence type="ECO:0000256" key="13">
    <source>
        <dbReference type="PIRSR" id="PIRSR001191-2"/>
    </source>
</evidence>
<feature type="binding site" evidence="14">
    <location>
        <position position="160"/>
    </location>
    <ligand>
        <name>Ca(2+)</name>
        <dbReference type="ChEBI" id="CHEBI:29108"/>
        <label>2</label>
    </ligand>
</feature>
<dbReference type="GO" id="GO:0004222">
    <property type="term" value="F:metalloendopeptidase activity"/>
    <property type="evidence" value="ECO:0007669"/>
    <property type="project" value="InterPro"/>
</dbReference>
<feature type="binding site" evidence="14">
    <location>
        <position position="151"/>
    </location>
    <ligand>
        <name>Zn(2+)</name>
        <dbReference type="ChEBI" id="CHEBI:29105"/>
        <label>1</label>
    </ligand>
</feature>
<comment type="cofactor">
    <cofactor evidence="14">
        <name>Zn(2+)</name>
        <dbReference type="ChEBI" id="CHEBI:29105"/>
    </cofactor>
    <text evidence="14">Binds 2 Zn(2+) ions per subunit.</text>
</comment>
<feature type="binding site" evidence="14">
    <location>
        <position position="162"/>
    </location>
    <ligand>
        <name>Zn(2+)</name>
        <dbReference type="ChEBI" id="CHEBI:29105"/>
        <label>1</label>
    </ligand>
</feature>
<feature type="binding site" evidence="14">
    <location>
        <position position="307"/>
    </location>
    <ligand>
        <name>Ca(2+)</name>
        <dbReference type="ChEBI" id="CHEBI:29108"/>
        <label>4</label>
    </ligand>
</feature>
<keyword evidence="10" id="KW-0865">Zymogen</keyword>
<feature type="binding site" evidence="14">
    <location>
        <position position="203"/>
    </location>
    <ligand>
        <name>Zn(2+)</name>
        <dbReference type="ChEBI" id="CHEBI:29105"/>
        <label>2</label>
        <note>catalytic</note>
    </ligand>
</feature>
<feature type="repeat" description="Hemopexin" evidence="17">
    <location>
        <begin position="303"/>
        <end position="348"/>
    </location>
</feature>
<keyword evidence="11 15" id="KW-1015">Disulfide bond</keyword>
<evidence type="ECO:0000256" key="3">
    <source>
        <dbReference type="ARBA" id="ARBA00022723"/>
    </source>
</evidence>
<dbReference type="SUPFAM" id="SSF55486">
    <property type="entry name" value="Metalloproteases ('zincins'), catalytic domain"/>
    <property type="match status" value="1"/>
</dbReference>
<keyword evidence="8 14" id="KW-0106">Calcium</keyword>
<feature type="repeat" description="Hemopexin" evidence="17">
    <location>
        <begin position="349"/>
        <end position="397"/>
    </location>
</feature>
<dbReference type="Gene3D" id="3.40.390.10">
    <property type="entry name" value="Collagenase (Catalytic Domain)"/>
    <property type="match status" value="1"/>
</dbReference>
<protein>
    <recommendedName>
        <fullName evidence="18">Peptidase metallopeptidase domain-containing protein</fullName>
    </recommendedName>
</protein>
<dbReference type="SMART" id="SM00235">
    <property type="entry name" value="ZnMc"/>
    <property type="match status" value="1"/>
</dbReference>
<name>A0AAV6W1D1_9ARAC</name>
<dbReference type="InterPro" id="IPR024079">
    <property type="entry name" value="MetalloPept_cat_dom_sf"/>
</dbReference>
<dbReference type="InterPro" id="IPR000585">
    <property type="entry name" value="Hemopexin-like_dom"/>
</dbReference>
<keyword evidence="6" id="KW-0378">Hydrolase</keyword>
<sequence>MNYLRQFGYLNSNSSSSIAKAIRDFQTFSGLDVTGRLDAETLNLMNKPRCGVKDKIGHMGARRKRYAHQGSKWNVNDLAYRISKYPKRLNNKELVDREIAKALKVWSDVTNINFINHEKEHVDLVHIDIRFEEGDHGDGMRFDGRGHTLAHAFFPHCGSDAHFDDTEEWTIDDKKGTNLFQVAVHEFGHTLGLDHSDIRNSVMAPFHSGNQAGKRLNRDDILSIQALYGRPNRAPPIMQIMQKLRGNPDPNGPDLCKDPSLDAATTVQDGRAFVFKGNHYWEIEETGIVDGPRKISDDWDGMPGNIDAAMTWTNGKTYFFKNDVYYRFRNQDMDPGYPKSIQTEFKGIPNNIDTAFVWSGNGKAYFFKGDIYWRFDNCKDPPILSYYPLYVNGWKGLPNNIDAALQWGNQKTYFFKGREYFRFNDKTAVVDERFSTSDVWLHCNSKGFYLC</sequence>
<evidence type="ECO:0000256" key="9">
    <source>
        <dbReference type="ARBA" id="ARBA00023049"/>
    </source>
</evidence>
<feature type="binding site" evidence="14">
    <location>
        <position position="309"/>
    </location>
    <ligand>
        <name>Ca(2+)</name>
        <dbReference type="ChEBI" id="CHEBI:29108"/>
        <label>5</label>
    </ligand>
</feature>
<dbReference type="InterPro" id="IPR021190">
    <property type="entry name" value="Pept_M10A"/>
</dbReference>
<keyword evidence="2" id="KW-0645">Protease</keyword>
<dbReference type="GO" id="GO:0030574">
    <property type="term" value="P:collagen catabolic process"/>
    <property type="evidence" value="ECO:0007669"/>
    <property type="project" value="TreeGrafter"/>
</dbReference>
<evidence type="ECO:0000259" key="18">
    <source>
        <dbReference type="SMART" id="SM00235"/>
    </source>
</evidence>
<accession>A0AAV6W1D1</accession>
<evidence type="ECO:0000256" key="5">
    <source>
        <dbReference type="ARBA" id="ARBA00022737"/>
    </source>
</evidence>
<feature type="repeat" description="Hemopexin" evidence="17">
    <location>
        <begin position="398"/>
        <end position="443"/>
    </location>
</feature>
<evidence type="ECO:0000256" key="4">
    <source>
        <dbReference type="ARBA" id="ARBA00022729"/>
    </source>
</evidence>
<dbReference type="SUPFAM" id="SSF50923">
    <property type="entry name" value="Hemopexin-like domain"/>
    <property type="match status" value="1"/>
</dbReference>
<dbReference type="SMART" id="SM00120">
    <property type="entry name" value="HX"/>
    <property type="match status" value="4"/>
</dbReference>
<evidence type="ECO:0000256" key="7">
    <source>
        <dbReference type="ARBA" id="ARBA00022833"/>
    </source>
</evidence>
<keyword evidence="20" id="KW-1185">Reference proteome</keyword>
<dbReference type="Pfam" id="PF01471">
    <property type="entry name" value="PG_binding_1"/>
    <property type="match status" value="1"/>
</dbReference>
<evidence type="ECO:0000256" key="6">
    <source>
        <dbReference type="ARBA" id="ARBA00022801"/>
    </source>
</evidence>
<dbReference type="PANTHER" id="PTHR10201:SF291">
    <property type="entry name" value="MATRIX METALLOPROTEINASE 1, ISOFORM C-RELATED"/>
    <property type="match status" value="1"/>
</dbReference>
<feature type="binding site" evidence="13">
    <location>
        <position position="189"/>
    </location>
    <ligand>
        <name>Zn(2+)</name>
        <dbReference type="ChEBI" id="CHEBI:29105"/>
        <label>2</label>
        <note>catalytic</note>
    </ligand>
</feature>
<feature type="binding site" evidence="14">
    <location>
        <position position="144"/>
    </location>
    <ligand>
        <name>Ca(2+)</name>
        <dbReference type="ChEBI" id="CHEBI:29108"/>
        <label>3</label>
    </ligand>
</feature>
<dbReference type="PROSITE" id="PS51642">
    <property type="entry name" value="HEMOPEXIN_2"/>
    <property type="match status" value="4"/>
</dbReference>